<evidence type="ECO:0000313" key="4">
    <source>
        <dbReference type="Proteomes" id="UP001225605"/>
    </source>
</evidence>
<feature type="signal peptide" evidence="2">
    <location>
        <begin position="1"/>
        <end position="27"/>
    </location>
</feature>
<dbReference type="EMBL" id="NSDM01000004">
    <property type="protein sequence ID" value="MDQ2584650.1"/>
    <property type="molecule type" value="Genomic_DNA"/>
</dbReference>
<evidence type="ECO:0000256" key="1">
    <source>
        <dbReference type="SAM" id="MobiDB-lite"/>
    </source>
</evidence>
<protein>
    <recommendedName>
        <fullName evidence="5">SurA-like protein</fullName>
    </recommendedName>
</protein>
<evidence type="ECO:0000313" key="3">
    <source>
        <dbReference type="EMBL" id="MDQ2584650.1"/>
    </source>
</evidence>
<feature type="chain" id="PRO_5046510205" description="SurA-like protein" evidence="2">
    <location>
        <begin position="28"/>
        <end position="312"/>
    </location>
</feature>
<keyword evidence="2" id="KW-0732">Signal</keyword>
<dbReference type="Proteomes" id="UP001225605">
    <property type="component" value="Unassembled WGS sequence"/>
</dbReference>
<name>A0ABU0WXQ8_9PSEU</name>
<evidence type="ECO:0008006" key="5">
    <source>
        <dbReference type="Google" id="ProtNLM"/>
    </source>
</evidence>
<dbReference type="SUPFAM" id="SSF109998">
    <property type="entry name" value="Triger factor/SurA peptide-binding domain-like"/>
    <property type="match status" value="1"/>
</dbReference>
<evidence type="ECO:0000256" key="2">
    <source>
        <dbReference type="SAM" id="SignalP"/>
    </source>
</evidence>
<keyword evidence="4" id="KW-1185">Reference proteome</keyword>
<sequence length="312" mass="33749">MRTAQRRSTLIAAAVALLVAGCGTGPAKVGSAAIVGDTVLPLQTVQQRLEVVLDKEPEARKLHDQRKLDQVARQLVTLGVQHELIGLAAQREGITVSEEDVAESVEQAGGADLASQNTVYDATTFRERAKDQLLLVELARKYVDRMEVTFDYFFTKDNTEAVEKAKQVAADPAKMAEFIAAAPRSEQGQSLGRENQVVRSAESPQSAQSPLFGVEPGTVVAFPPDPGSAQWIVAHVKERRTDVRPSSEESSTEQLTPQLLEQIGLRLVQQLAGDPSIRVNPRYGVWDTTAISLAPSEGELSGYQATARQIAP</sequence>
<proteinExistence type="predicted"/>
<organism evidence="3 4">
    <name type="scientific">Saccharothrix yanglingensis</name>
    <dbReference type="NCBI Taxonomy" id="659496"/>
    <lineage>
        <taxon>Bacteria</taxon>
        <taxon>Bacillati</taxon>
        <taxon>Actinomycetota</taxon>
        <taxon>Actinomycetes</taxon>
        <taxon>Pseudonocardiales</taxon>
        <taxon>Pseudonocardiaceae</taxon>
        <taxon>Saccharothrix</taxon>
    </lineage>
</organism>
<dbReference type="InterPro" id="IPR027304">
    <property type="entry name" value="Trigger_fact/SurA_dom_sf"/>
</dbReference>
<feature type="region of interest" description="Disordered" evidence="1">
    <location>
        <begin position="184"/>
        <end position="212"/>
    </location>
</feature>
<accession>A0ABU0WXQ8</accession>
<comment type="caution">
    <text evidence="3">The sequence shown here is derived from an EMBL/GenBank/DDBJ whole genome shotgun (WGS) entry which is preliminary data.</text>
</comment>
<reference evidence="3 4" key="1">
    <citation type="submission" date="2017-06" db="EMBL/GenBank/DDBJ databases">
        <title>Cultured bacterium strain Saccharothrix yanglingensis Hhs.015.</title>
        <authorList>
            <person name="Xia Y."/>
        </authorList>
    </citation>
    <scope>NUCLEOTIDE SEQUENCE [LARGE SCALE GENOMIC DNA]</scope>
    <source>
        <strain evidence="3 4">Hhs.015</strain>
    </source>
</reference>
<dbReference type="RefSeq" id="WP_306745792.1">
    <property type="nucleotide sequence ID" value="NZ_NSDM01000004.1"/>
</dbReference>
<dbReference type="PROSITE" id="PS51257">
    <property type="entry name" value="PROKAR_LIPOPROTEIN"/>
    <property type="match status" value="1"/>
</dbReference>
<gene>
    <name evidence="3" type="ORF">CKY47_11810</name>
</gene>